<dbReference type="EMBL" id="BAABRR010000017">
    <property type="protein sequence ID" value="GAA5519989.1"/>
    <property type="molecule type" value="Genomic_DNA"/>
</dbReference>
<dbReference type="InterPro" id="IPR013154">
    <property type="entry name" value="ADH-like_N"/>
</dbReference>
<reference evidence="4 5" key="1">
    <citation type="submission" date="2024-02" db="EMBL/GenBank/DDBJ databases">
        <title>Lysinimicrobium sediminis NBRC 112286.</title>
        <authorList>
            <person name="Ichikawa N."/>
            <person name="Katano-Makiyama Y."/>
            <person name="Hidaka K."/>
        </authorList>
    </citation>
    <scope>NUCLEOTIDE SEQUENCE [LARGE SCALE GENOMIC DNA]</scope>
    <source>
        <strain evidence="4 5">NBRC 112286</strain>
    </source>
</reference>
<evidence type="ECO:0000256" key="2">
    <source>
        <dbReference type="RuleBase" id="RU364000"/>
    </source>
</evidence>
<evidence type="ECO:0000256" key="1">
    <source>
        <dbReference type="ARBA" id="ARBA00022857"/>
    </source>
</evidence>
<evidence type="ECO:0000313" key="5">
    <source>
        <dbReference type="Proteomes" id="UP001426770"/>
    </source>
</evidence>
<comment type="similarity">
    <text evidence="2">Belongs to the zinc-containing alcohol dehydrogenase family. Quinone oxidoreductase subfamily.</text>
</comment>
<dbReference type="InterPro" id="IPR051603">
    <property type="entry name" value="Zinc-ADH_QOR/CCCR"/>
</dbReference>
<dbReference type="Gene3D" id="3.90.180.10">
    <property type="entry name" value="Medium-chain alcohol dehydrogenases, catalytic domain"/>
    <property type="match status" value="1"/>
</dbReference>
<dbReference type="RefSeq" id="WP_286216251.1">
    <property type="nucleotide sequence ID" value="NZ_AP027736.1"/>
</dbReference>
<dbReference type="NCBIfam" id="TIGR02817">
    <property type="entry name" value="adh_fam_1"/>
    <property type="match status" value="1"/>
</dbReference>
<evidence type="ECO:0000313" key="4">
    <source>
        <dbReference type="EMBL" id="GAA5519989.1"/>
    </source>
</evidence>
<evidence type="ECO:0000259" key="3">
    <source>
        <dbReference type="SMART" id="SM00829"/>
    </source>
</evidence>
<proteinExistence type="inferred from homology"/>
<gene>
    <name evidence="4" type="ORF">Lsed01_02450</name>
</gene>
<protein>
    <recommendedName>
        <fullName evidence="2">Zinc-type alcohol dehydrogenase-like protein</fullName>
    </recommendedName>
</protein>
<keyword evidence="5" id="KW-1185">Reference proteome</keyword>
<feature type="domain" description="Enoyl reductase (ER)" evidence="3">
    <location>
        <begin position="13"/>
        <end position="327"/>
    </location>
</feature>
<keyword evidence="1" id="KW-0521">NADP</keyword>
<dbReference type="PANTHER" id="PTHR44154">
    <property type="entry name" value="QUINONE OXIDOREDUCTASE"/>
    <property type="match status" value="1"/>
</dbReference>
<dbReference type="Gene3D" id="3.40.50.720">
    <property type="entry name" value="NAD(P)-binding Rossmann-like Domain"/>
    <property type="match status" value="1"/>
</dbReference>
<dbReference type="InterPro" id="IPR011032">
    <property type="entry name" value="GroES-like_sf"/>
</dbReference>
<comment type="caution">
    <text evidence="4">The sequence shown here is derived from an EMBL/GenBank/DDBJ whole genome shotgun (WGS) entry which is preliminary data.</text>
</comment>
<dbReference type="Pfam" id="PF08240">
    <property type="entry name" value="ADH_N"/>
    <property type="match status" value="1"/>
</dbReference>
<accession>A0ABP9WK63</accession>
<dbReference type="Pfam" id="PF13602">
    <property type="entry name" value="ADH_zinc_N_2"/>
    <property type="match status" value="1"/>
</dbReference>
<sequence>MHAIAAFAGLPIESHDALVDVELPMPDHGPRDLLIRVEAVSVNPVDVKVRVNRSTPDRARVLGYDGAGVVEAVGAEVEGFAPGDEVWWAGDLKRAGSNAEFQAVDHRIVAHKPTTWTFAQAAALPLTALTALETFGDHLRLDATSTGTLLMVGGAGGVGSIAIQLAKATTDVRVLATASREASSTWVREMGADAVVDHRDLVAGVLAEAPEGVEYVFSAYTPGNIASYAKIGTPFGHVVVIDDGAEDIAPLKSKSMSLHWEFMFTRAFHQAKDMHRQGEMLAQVAHLADRGEIRSTATEFLDGFTAASLREAHRRVESTSVIGKVVVHR</sequence>
<dbReference type="SUPFAM" id="SSF50129">
    <property type="entry name" value="GroES-like"/>
    <property type="match status" value="1"/>
</dbReference>
<keyword evidence="2" id="KW-0560">Oxidoreductase</keyword>
<dbReference type="PANTHER" id="PTHR44154:SF1">
    <property type="entry name" value="QUINONE OXIDOREDUCTASE"/>
    <property type="match status" value="1"/>
</dbReference>
<dbReference type="CDD" id="cd08252">
    <property type="entry name" value="AL_MDR"/>
    <property type="match status" value="1"/>
</dbReference>
<dbReference type="InterPro" id="IPR014182">
    <property type="entry name" value="ADH_Zn_typ-1"/>
</dbReference>
<keyword evidence="2" id="KW-0862">Zinc</keyword>
<name>A0ABP9WK63_9MICO</name>
<dbReference type="SUPFAM" id="SSF51735">
    <property type="entry name" value="NAD(P)-binding Rossmann-fold domains"/>
    <property type="match status" value="1"/>
</dbReference>
<dbReference type="Proteomes" id="UP001426770">
    <property type="component" value="Unassembled WGS sequence"/>
</dbReference>
<keyword evidence="2" id="KW-0479">Metal-binding</keyword>
<dbReference type="SMART" id="SM00829">
    <property type="entry name" value="PKS_ER"/>
    <property type="match status" value="1"/>
</dbReference>
<organism evidence="4 5">
    <name type="scientific">Demequina sediminis</name>
    <dbReference type="NCBI Taxonomy" id="1930058"/>
    <lineage>
        <taxon>Bacteria</taxon>
        <taxon>Bacillati</taxon>
        <taxon>Actinomycetota</taxon>
        <taxon>Actinomycetes</taxon>
        <taxon>Micrococcales</taxon>
        <taxon>Demequinaceae</taxon>
        <taxon>Demequina</taxon>
    </lineage>
</organism>
<dbReference type="InterPro" id="IPR036291">
    <property type="entry name" value="NAD(P)-bd_dom_sf"/>
</dbReference>
<dbReference type="InterPro" id="IPR020843">
    <property type="entry name" value="ER"/>
</dbReference>